<evidence type="ECO:0000256" key="2">
    <source>
        <dbReference type="ARBA" id="ARBA00009199"/>
    </source>
</evidence>
<keyword evidence="8" id="KW-1185">Reference proteome</keyword>
<sequence length="635" mass="69763">MAPYIAEEGLPQTIPSPVSKHLIDDEESLLTKDHHTTLFPSASSPPPTPKPTYHSIAQHRQQQISSSIPSEWLLPPHILQLNSKHPINLVKTCGLLSGREIGIVYSNAVTLLEKMRRREYTAVEVTKAFCMASAVAHQATNCLAWTMYDSALSLAAELDAHIESTGKPIGPLHGLPISVKEHLYLIDTPSTSGFVAWANSFCTSNEQEGVCIKVLRNSGAIFHVKTTNPQGLMALETSSNLYGTTTNPLNTTLSPGGSSGGESALIAMHGSILGIGTDIGGSIRVPAISCGLYALKPSVARLPHSGLSGAHDGMESVVGVVGPIATCMDDVEIFCKTLLDAEPWRQEVGLLPIPWGCRDSIEEKGEKEEMRKLRIGIIYTDEVHTPHPPITRVLHTTTSQLKTAGHEILPFPTHLHHPITQIIDALYLLDNGAEYLTHLSHTSEPATPLLQWLLSKPTTKSRSIPEQWLLHQQRNRLQNEYAKIMEKMNVDCIIAPGGVSVANAHEEARYWGYTSVFNGLDLPVFCLPVGVVQEGDCWEGDSRGDEENWDKEMDETDGLKLDGKLEGNKDQKIENRDKKTEAEKTDMEKQWGEKEQGAKKYEGGSVGIQIVGRRLEEEKLLRMARIIERDLGLGL</sequence>
<comment type="similarity">
    <text evidence="2">Belongs to the amidase family.</text>
</comment>
<proteinExistence type="inferred from homology"/>
<dbReference type="InterPro" id="IPR023631">
    <property type="entry name" value="Amidase_dom"/>
</dbReference>
<name>A0A9X0AK34_9HELO</name>
<evidence type="ECO:0000313" key="8">
    <source>
        <dbReference type="Proteomes" id="UP001152300"/>
    </source>
</evidence>
<dbReference type="PROSITE" id="PS00571">
    <property type="entry name" value="AMIDASES"/>
    <property type="match status" value="1"/>
</dbReference>
<evidence type="ECO:0000259" key="6">
    <source>
        <dbReference type="Pfam" id="PF01425"/>
    </source>
</evidence>
<evidence type="ECO:0000256" key="5">
    <source>
        <dbReference type="SAM" id="MobiDB-lite"/>
    </source>
</evidence>
<evidence type="ECO:0000313" key="7">
    <source>
        <dbReference type="EMBL" id="KAJ8064252.1"/>
    </source>
</evidence>
<dbReference type="GO" id="GO:0004040">
    <property type="term" value="F:amidase activity"/>
    <property type="evidence" value="ECO:0007669"/>
    <property type="project" value="UniProtKB-EC"/>
</dbReference>
<dbReference type="EMBL" id="JAPEIS010000007">
    <property type="protein sequence ID" value="KAJ8064252.1"/>
    <property type="molecule type" value="Genomic_DNA"/>
</dbReference>
<dbReference type="SUPFAM" id="SSF75304">
    <property type="entry name" value="Amidase signature (AS) enzymes"/>
    <property type="match status" value="1"/>
</dbReference>
<dbReference type="Proteomes" id="UP001152300">
    <property type="component" value="Unassembled WGS sequence"/>
</dbReference>
<evidence type="ECO:0000256" key="1">
    <source>
        <dbReference type="ARBA" id="ARBA00001311"/>
    </source>
</evidence>
<comment type="catalytic activity">
    <reaction evidence="1">
        <text>a monocarboxylic acid amide + H2O = a monocarboxylate + NH4(+)</text>
        <dbReference type="Rhea" id="RHEA:12020"/>
        <dbReference type="ChEBI" id="CHEBI:15377"/>
        <dbReference type="ChEBI" id="CHEBI:28938"/>
        <dbReference type="ChEBI" id="CHEBI:35757"/>
        <dbReference type="ChEBI" id="CHEBI:83628"/>
        <dbReference type="EC" id="3.5.1.4"/>
    </reaction>
</comment>
<dbReference type="Gene3D" id="3.90.1300.10">
    <property type="entry name" value="Amidase signature (AS) domain"/>
    <property type="match status" value="1"/>
</dbReference>
<comment type="caution">
    <text evidence="7">The sequence shown here is derived from an EMBL/GenBank/DDBJ whole genome shotgun (WGS) entry which is preliminary data.</text>
</comment>
<dbReference type="InterPro" id="IPR020556">
    <property type="entry name" value="Amidase_CS"/>
</dbReference>
<dbReference type="InterPro" id="IPR036928">
    <property type="entry name" value="AS_sf"/>
</dbReference>
<evidence type="ECO:0000256" key="3">
    <source>
        <dbReference type="ARBA" id="ARBA00012922"/>
    </source>
</evidence>
<feature type="region of interest" description="Disordered" evidence="5">
    <location>
        <begin position="571"/>
        <end position="598"/>
    </location>
</feature>
<gene>
    <name evidence="7" type="ORF">OCU04_006599</name>
</gene>
<protein>
    <recommendedName>
        <fullName evidence="3">amidase</fullName>
        <ecNumber evidence="3">3.5.1.4</ecNumber>
    </recommendedName>
</protein>
<organism evidence="7 8">
    <name type="scientific">Sclerotinia nivalis</name>
    <dbReference type="NCBI Taxonomy" id="352851"/>
    <lineage>
        <taxon>Eukaryota</taxon>
        <taxon>Fungi</taxon>
        <taxon>Dikarya</taxon>
        <taxon>Ascomycota</taxon>
        <taxon>Pezizomycotina</taxon>
        <taxon>Leotiomycetes</taxon>
        <taxon>Helotiales</taxon>
        <taxon>Sclerotiniaceae</taxon>
        <taxon>Sclerotinia</taxon>
    </lineage>
</organism>
<dbReference type="OrthoDB" id="6428749at2759"/>
<dbReference type="PANTHER" id="PTHR46072">
    <property type="entry name" value="AMIDASE-RELATED-RELATED"/>
    <property type="match status" value="1"/>
</dbReference>
<feature type="region of interest" description="Disordered" evidence="5">
    <location>
        <begin position="36"/>
        <end position="60"/>
    </location>
</feature>
<feature type="domain" description="Amidase" evidence="6">
    <location>
        <begin position="124"/>
        <end position="621"/>
    </location>
</feature>
<accession>A0A9X0AK34</accession>
<dbReference type="Pfam" id="PF01425">
    <property type="entry name" value="Amidase"/>
    <property type="match status" value="1"/>
</dbReference>
<dbReference type="PANTHER" id="PTHR46072:SF4">
    <property type="entry name" value="AMIDASE C550.07-RELATED"/>
    <property type="match status" value="1"/>
</dbReference>
<reference evidence="7" key="1">
    <citation type="submission" date="2022-11" db="EMBL/GenBank/DDBJ databases">
        <title>Genome Resource of Sclerotinia nivalis Strain SnTB1, a Plant Pathogen Isolated from American Ginseng.</title>
        <authorList>
            <person name="Fan S."/>
        </authorList>
    </citation>
    <scope>NUCLEOTIDE SEQUENCE</scope>
    <source>
        <strain evidence="7">SnTB1</strain>
    </source>
</reference>
<keyword evidence="4" id="KW-0378">Hydrolase</keyword>
<dbReference type="EC" id="3.5.1.4" evidence="3"/>
<evidence type="ECO:0000256" key="4">
    <source>
        <dbReference type="ARBA" id="ARBA00022801"/>
    </source>
</evidence>
<dbReference type="AlphaFoldDB" id="A0A9X0AK34"/>